<dbReference type="AlphaFoldDB" id="A0A0Q2R3C9"/>
<evidence type="ECO:0000313" key="2">
    <source>
        <dbReference type="Proteomes" id="UP000051677"/>
    </source>
</evidence>
<organism evidence="1 2">
    <name type="scientific">Mycobacterium gordonae</name>
    <dbReference type="NCBI Taxonomy" id="1778"/>
    <lineage>
        <taxon>Bacteria</taxon>
        <taxon>Bacillati</taxon>
        <taxon>Actinomycetota</taxon>
        <taxon>Actinomycetes</taxon>
        <taxon>Mycobacteriales</taxon>
        <taxon>Mycobacteriaceae</taxon>
        <taxon>Mycobacterium</taxon>
    </lineage>
</organism>
<dbReference type="Proteomes" id="UP000051677">
    <property type="component" value="Unassembled WGS sequence"/>
</dbReference>
<dbReference type="EMBL" id="LKTM01000190">
    <property type="protein sequence ID" value="KQH78614.1"/>
    <property type="molecule type" value="Genomic_DNA"/>
</dbReference>
<proteinExistence type="predicted"/>
<reference evidence="1 2" key="1">
    <citation type="submission" date="2015-10" db="EMBL/GenBank/DDBJ databases">
        <title>Mycobacterium gordonae draft genome assembly.</title>
        <authorList>
            <person name="Ustinova V."/>
            <person name="Smirnova T."/>
            <person name="Blagodatskikh K."/>
            <person name="Varlamov D."/>
            <person name="Larionova E."/>
            <person name="Chernousova L."/>
        </authorList>
    </citation>
    <scope>NUCLEOTIDE SEQUENCE [LARGE SCALE GENOMIC DNA]</scope>
    <source>
        <strain evidence="1 2">CTRI 14-8773</strain>
    </source>
</reference>
<evidence type="ECO:0000313" key="1">
    <source>
        <dbReference type="EMBL" id="KQH78614.1"/>
    </source>
</evidence>
<sequence>MSTEQTGHTLRAAWTDLIDALNRARDYIDSPALHAPPPTEQGLAEGHRYLLGFLFSSIERACLEDPDFPYFRRAIQPQDKATIDNADALYLSARIDGAASYRITGRVADHRHWGGGSRANGPVAPQYVVFEAHSSYAGDTGSLMELAPGGRVVTGLLDSTDLAVDPDGRFEILCAPERPADHTGNFIATAKDGKDTAQYLIVRSLFGDWANEVSPELRIVQIGLRGRQPSPVDPAGTAAAVQRVGELVEHQMRFWNEFYDIVLESNGDKNGDGLTFMPHNALNEPAAANLASGGGQSTNVYSGGVFELDEDEALLIEVSVPVEPAYLGFHLSNVWGESLDYANHVSSLNGFQTVVDPDGVRRYVVAHRDPGVPNWLDTVGHRTGFLTVRWTYPRPPERMPTTAVHKVALTGLRGRLPSGTATVSAEQRAAQIEIRQEHVARRYRQY</sequence>
<gene>
    <name evidence="1" type="ORF">AO501_12260</name>
</gene>
<name>A0A0Q2R3C9_MYCGO</name>
<accession>A0A0Q2R3C9</accession>
<dbReference type="OrthoDB" id="3204158at2"/>
<dbReference type="RefSeq" id="WP_055578505.1">
    <property type="nucleotide sequence ID" value="NZ_LKTM01000190.1"/>
</dbReference>
<protein>
    <recommendedName>
        <fullName evidence="3">DUF1214 domain-containing protein</fullName>
    </recommendedName>
</protein>
<dbReference type="STRING" id="1778.A9W97_23480"/>
<comment type="caution">
    <text evidence="1">The sequence shown here is derived from an EMBL/GenBank/DDBJ whole genome shotgun (WGS) entry which is preliminary data.</text>
</comment>
<evidence type="ECO:0008006" key="3">
    <source>
        <dbReference type="Google" id="ProtNLM"/>
    </source>
</evidence>